<reference evidence="1" key="1">
    <citation type="submission" date="2021-03" db="EMBL/GenBank/DDBJ databases">
        <title>Revisited historic fungal species revealed as producer of novel bioactive compounds through whole genome sequencing and comparative genomics.</title>
        <authorList>
            <person name="Vignolle G.A."/>
            <person name="Hochenegger N."/>
            <person name="Mach R.L."/>
            <person name="Mach-Aigner A.R."/>
            <person name="Javad Rahimi M."/>
            <person name="Salim K.A."/>
            <person name="Chan C.M."/>
            <person name="Lim L.B.L."/>
            <person name="Cai F."/>
            <person name="Druzhinina I.S."/>
            <person name="U'Ren J.M."/>
            <person name="Derntl C."/>
        </authorList>
    </citation>
    <scope>NUCLEOTIDE SEQUENCE</scope>
    <source>
        <strain evidence="1">TUCIM 5799</strain>
    </source>
</reference>
<sequence length="417" mass="45722">MAEVPVIQILEKEKFFTQHIVPLPHAVPYPPLTAPSSLRLRTKVMCLTTNNVSYARLGFLFGWWDVHPLPPSTPAQYNDPAKYGRTNCWGFAEVLESTVASVPKGAYLWGYLPLGTLAQDVTVEEGAIPGQIFVTNDYRKGVMAIYNRYFVHPASLKDEIEKKADGLAYDAIVRVMFETSYLLNRYVFASDPKETVYPGMDPKAQWSPAQADITGATVIFLAPGSKAALAFAYELRNARGGTQVKKIVGATSESSRNFVEGTESYDDVILTSESSASVLSKLQVGAKDKVVLVDFGGCAGVGAKWAAEFKRTHNNFLMIGVGSEISESSQEDALKALTAKGSSAIGINANDMRIRAMEKVGEKKYFDNLAAAWDSFKKVGIKGLKITWGDNMEDVKKGWDKLCRGEATPEEGLVYRL</sequence>
<dbReference type="Proteomes" id="UP000829685">
    <property type="component" value="Unassembled WGS sequence"/>
</dbReference>
<proteinExistence type="predicted"/>
<gene>
    <name evidence="1" type="ORF">JX265_007741</name>
</gene>
<name>A0A9P9WJ77_9PEZI</name>
<protein>
    <submittedName>
        <fullName evidence="1">Uncharacterized protein</fullName>
    </submittedName>
</protein>
<dbReference type="Pfam" id="PF11017">
    <property type="entry name" value="DUF2855"/>
    <property type="match status" value="1"/>
</dbReference>
<dbReference type="InterPro" id="IPR021276">
    <property type="entry name" value="DUF2855"/>
</dbReference>
<keyword evidence="2" id="KW-1185">Reference proteome</keyword>
<evidence type="ECO:0000313" key="2">
    <source>
        <dbReference type="Proteomes" id="UP000829685"/>
    </source>
</evidence>
<accession>A0A9P9WJ77</accession>
<evidence type="ECO:0000313" key="1">
    <source>
        <dbReference type="EMBL" id="KAI1866440.1"/>
    </source>
</evidence>
<organism evidence="1 2">
    <name type="scientific">Neoarthrinium moseri</name>
    <dbReference type="NCBI Taxonomy" id="1658444"/>
    <lineage>
        <taxon>Eukaryota</taxon>
        <taxon>Fungi</taxon>
        <taxon>Dikarya</taxon>
        <taxon>Ascomycota</taxon>
        <taxon>Pezizomycotina</taxon>
        <taxon>Sordariomycetes</taxon>
        <taxon>Xylariomycetidae</taxon>
        <taxon>Amphisphaeriales</taxon>
        <taxon>Apiosporaceae</taxon>
        <taxon>Neoarthrinium</taxon>
    </lineage>
</organism>
<dbReference type="AlphaFoldDB" id="A0A9P9WJ77"/>
<dbReference type="EMBL" id="JAFIMR010000020">
    <property type="protein sequence ID" value="KAI1866440.1"/>
    <property type="molecule type" value="Genomic_DNA"/>
</dbReference>
<comment type="caution">
    <text evidence="1">The sequence shown here is derived from an EMBL/GenBank/DDBJ whole genome shotgun (WGS) entry which is preliminary data.</text>
</comment>